<evidence type="ECO:0000256" key="11">
    <source>
        <dbReference type="HAMAP-Rule" id="MF_00129"/>
    </source>
</evidence>
<feature type="binding site" evidence="11">
    <location>
        <position position="129"/>
    </location>
    <ligand>
        <name>FAD</name>
        <dbReference type="ChEBI" id="CHEBI:57692"/>
    </ligand>
</feature>
<comment type="subcellular location">
    <subcellularLocation>
        <location evidence="11">Cytoplasm</location>
    </subcellularLocation>
</comment>
<dbReference type="PRINTS" id="PR00411">
    <property type="entry name" value="PNDRDTASEI"/>
</dbReference>
<evidence type="ECO:0000256" key="7">
    <source>
        <dbReference type="ARBA" id="ARBA00022827"/>
    </source>
</evidence>
<dbReference type="Gene3D" id="1.10.10.1800">
    <property type="entry name" value="tRNA uridine 5-carboxymethylaminomethyl modification enzyme MnmG/GidA"/>
    <property type="match status" value="1"/>
</dbReference>
<evidence type="ECO:0000259" key="12">
    <source>
        <dbReference type="SMART" id="SM01228"/>
    </source>
</evidence>
<dbReference type="EMBL" id="CP031517">
    <property type="protein sequence ID" value="QOS39471.1"/>
    <property type="molecule type" value="Genomic_DNA"/>
</dbReference>
<dbReference type="InterPro" id="IPR049312">
    <property type="entry name" value="GIDA_C_N"/>
</dbReference>
<evidence type="ECO:0000256" key="6">
    <source>
        <dbReference type="ARBA" id="ARBA00022694"/>
    </source>
</evidence>
<dbReference type="PANTHER" id="PTHR11806:SF0">
    <property type="entry name" value="PROTEIN MTO1 HOMOLOG, MITOCHONDRIAL"/>
    <property type="match status" value="1"/>
</dbReference>
<dbReference type="SMART" id="SM01228">
    <property type="entry name" value="GIDA_assoc_3"/>
    <property type="match status" value="1"/>
</dbReference>
<feature type="binding site" evidence="11">
    <location>
        <begin position="278"/>
        <end position="292"/>
    </location>
    <ligand>
        <name>NAD(+)</name>
        <dbReference type="ChEBI" id="CHEBI:57540"/>
    </ligand>
</feature>
<dbReference type="InterPro" id="IPR026904">
    <property type="entry name" value="MnmG_C"/>
</dbReference>
<evidence type="ECO:0000313" key="14">
    <source>
        <dbReference type="Proteomes" id="UP000593591"/>
    </source>
</evidence>
<reference evidence="13 14" key="1">
    <citation type="submission" date="2018-08" db="EMBL/GenBank/DDBJ databases">
        <title>The first complete genome of Treponema rectale (CHPAT), a commensal spirochete of the bovine rectum.</title>
        <authorList>
            <person name="Staton G.J."/>
            <person name="Clegg S.R."/>
            <person name="Carter S.D."/>
            <person name="Radford A.D."/>
            <person name="Darby A."/>
            <person name="Hall N."/>
            <person name="Birtles R.J."/>
            <person name="Evans N.J."/>
        </authorList>
    </citation>
    <scope>NUCLEOTIDE SEQUENCE [LARGE SCALE GENOMIC DNA]</scope>
    <source>
        <strain evidence="13 14">CHPA</strain>
    </source>
</reference>
<keyword evidence="8 11" id="KW-0520">NAD</keyword>
<dbReference type="GO" id="GO:0002098">
    <property type="term" value="P:tRNA wobble uridine modification"/>
    <property type="evidence" value="ECO:0007669"/>
    <property type="project" value="InterPro"/>
</dbReference>
<dbReference type="FunFam" id="3.50.50.60:FF:000002">
    <property type="entry name" value="tRNA uridine 5-carboxymethylaminomethyl modification enzyme MnmG"/>
    <property type="match status" value="1"/>
</dbReference>
<dbReference type="Pfam" id="PF01134">
    <property type="entry name" value="GIDA"/>
    <property type="match status" value="1"/>
</dbReference>
<dbReference type="Gene3D" id="1.10.150.570">
    <property type="entry name" value="GidA associated domain, C-terminal subdomain"/>
    <property type="match status" value="1"/>
</dbReference>
<evidence type="ECO:0000256" key="8">
    <source>
        <dbReference type="ARBA" id="ARBA00023027"/>
    </source>
</evidence>
<evidence type="ECO:0000256" key="2">
    <source>
        <dbReference type="ARBA" id="ARBA00003717"/>
    </source>
</evidence>
<gene>
    <name evidence="11" type="primary">mnmG</name>
    <name evidence="11" type="synonym">gidA</name>
    <name evidence="13" type="ORF">DYE49_02965</name>
</gene>
<dbReference type="Pfam" id="PF13932">
    <property type="entry name" value="SAM_GIDA_C"/>
    <property type="match status" value="1"/>
</dbReference>
<comment type="subunit">
    <text evidence="9 11">Homodimer. Heterotetramer of two MnmE and two MnmG subunits.</text>
</comment>
<dbReference type="InterPro" id="IPR004416">
    <property type="entry name" value="MnmG"/>
</dbReference>
<comment type="cofactor">
    <cofactor evidence="1 11">
        <name>FAD</name>
        <dbReference type="ChEBI" id="CHEBI:57692"/>
    </cofactor>
</comment>
<evidence type="ECO:0000256" key="4">
    <source>
        <dbReference type="ARBA" id="ARBA00020461"/>
    </source>
</evidence>
<evidence type="ECO:0000256" key="10">
    <source>
        <dbReference type="ARBA" id="ARBA00031800"/>
    </source>
</evidence>
<dbReference type="Pfam" id="PF21680">
    <property type="entry name" value="GIDA_C_1st"/>
    <property type="match status" value="1"/>
</dbReference>
<keyword evidence="5 11" id="KW-0285">Flavoprotein</keyword>
<feature type="binding site" evidence="11">
    <location>
        <begin position="15"/>
        <end position="20"/>
    </location>
    <ligand>
        <name>FAD</name>
        <dbReference type="ChEBI" id="CHEBI:57692"/>
    </ligand>
</feature>
<dbReference type="InterPro" id="IPR020595">
    <property type="entry name" value="MnmG-rel_CS"/>
</dbReference>
<dbReference type="SUPFAM" id="SSF51905">
    <property type="entry name" value="FAD/NAD(P)-binding domain"/>
    <property type="match status" value="1"/>
</dbReference>
<dbReference type="KEGG" id="trc:DYE49_02965"/>
<evidence type="ECO:0000256" key="9">
    <source>
        <dbReference type="ARBA" id="ARBA00025948"/>
    </source>
</evidence>
<dbReference type="PANTHER" id="PTHR11806">
    <property type="entry name" value="GLUCOSE INHIBITED DIVISION PROTEIN A"/>
    <property type="match status" value="1"/>
</dbReference>
<comment type="function">
    <text evidence="2 11">NAD-binding protein involved in the addition of a carboxymethylaminomethyl (cmnm) group at the wobble position (U34) of certain tRNAs, forming tRNA-cmnm(5)s(2)U34.</text>
</comment>
<dbReference type="InterPro" id="IPR047001">
    <property type="entry name" value="MnmG_C_subdom"/>
</dbReference>
<evidence type="ECO:0000256" key="3">
    <source>
        <dbReference type="ARBA" id="ARBA00007653"/>
    </source>
</evidence>
<organism evidence="13 14">
    <name type="scientific">Treponema rectale</name>
    <dbReference type="NCBI Taxonomy" id="744512"/>
    <lineage>
        <taxon>Bacteria</taxon>
        <taxon>Pseudomonadati</taxon>
        <taxon>Spirochaetota</taxon>
        <taxon>Spirochaetia</taxon>
        <taxon>Spirochaetales</taxon>
        <taxon>Treponemataceae</taxon>
        <taxon>Treponema</taxon>
    </lineage>
</organism>
<proteinExistence type="inferred from homology"/>
<dbReference type="AlphaFoldDB" id="A0A7M1XKZ4"/>
<dbReference type="GO" id="GO:0005829">
    <property type="term" value="C:cytosol"/>
    <property type="evidence" value="ECO:0007669"/>
    <property type="project" value="TreeGrafter"/>
</dbReference>
<dbReference type="NCBIfam" id="TIGR00136">
    <property type="entry name" value="mnmG_gidA"/>
    <property type="match status" value="1"/>
</dbReference>
<dbReference type="InterPro" id="IPR036188">
    <property type="entry name" value="FAD/NAD-bd_sf"/>
</dbReference>
<dbReference type="InterPro" id="IPR040131">
    <property type="entry name" value="MnmG_N"/>
</dbReference>
<feature type="domain" description="tRNA uridine 5-carboxymethylaminomethyl modification enzyme C-terminal subdomain" evidence="12">
    <location>
        <begin position="550"/>
        <end position="621"/>
    </location>
</feature>
<keyword evidence="6 11" id="KW-0819">tRNA processing</keyword>
<dbReference type="InterPro" id="IPR044920">
    <property type="entry name" value="MnmG_C_subdom_sf"/>
</dbReference>
<keyword evidence="7 11" id="KW-0274">FAD</keyword>
<comment type="similarity">
    <text evidence="3 11">Belongs to the MnmG family.</text>
</comment>
<evidence type="ECO:0000313" key="13">
    <source>
        <dbReference type="EMBL" id="QOS39471.1"/>
    </source>
</evidence>
<accession>A0A7M1XKZ4</accession>
<name>A0A7M1XKZ4_9SPIR</name>
<keyword evidence="11" id="KW-0963">Cytoplasm</keyword>
<dbReference type="GO" id="GO:0030488">
    <property type="term" value="P:tRNA methylation"/>
    <property type="evidence" value="ECO:0007669"/>
    <property type="project" value="TreeGrafter"/>
</dbReference>
<evidence type="ECO:0000256" key="5">
    <source>
        <dbReference type="ARBA" id="ARBA00022630"/>
    </source>
</evidence>
<protein>
    <recommendedName>
        <fullName evidence="4 11">tRNA uridine 5-carboxymethylaminomethyl modification enzyme MnmG</fullName>
    </recommendedName>
    <alternativeName>
        <fullName evidence="10 11">Glucose-inhibited division protein A</fullName>
    </alternativeName>
</protein>
<dbReference type="Proteomes" id="UP000593591">
    <property type="component" value="Chromosome"/>
</dbReference>
<feature type="binding site" evidence="11">
    <location>
        <position position="184"/>
    </location>
    <ligand>
        <name>FAD</name>
        <dbReference type="ChEBI" id="CHEBI:57692"/>
    </ligand>
</feature>
<dbReference type="HAMAP" id="MF_00129">
    <property type="entry name" value="MnmG_GidA"/>
    <property type="match status" value="1"/>
</dbReference>
<dbReference type="InterPro" id="IPR002218">
    <property type="entry name" value="MnmG-rel"/>
</dbReference>
<dbReference type="PROSITE" id="PS01280">
    <property type="entry name" value="GIDA_1"/>
    <property type="match status" value="1"/>
</dbReference>
<feature type="binding site" evidence="11">
    <location>
        <position position="375"/>
    </location>
    <ligand>
        <name>FAD</name>
        <dbReference type="ChEBI" id="CHEBI:57692"/>
    </ligand>
</feature>
<dbReference type="Gene3D" id="3.50.50.60">
    <property type="entry name" value="FAD/NAD(P)-binding domain"/>
    <property type="match status" value="2"/>
</dbReference>
<dbReference type="FunFam" id="1.10.150.570:FF:000001">
    <property type="entry name" value="tRNA uridine 5-carboxymethylaminomethyl modification enzyme MnmG"/>
    <property type="match status" value="1"/>
</dbReference>
<dbReference type="GO" id="GO:0050660">
    <property type="term" value="F:flavin adenine dinucleotide binding"/>
    <property type="evidence" value="ECO:0007669"/>
    <property type="project" value="UniProtKB-UniRule"/>
</dbReference>
<sequence length="629" mass="70541">MLNQINNEYDVVVVGGGHAGTEAAHAAATIGLKTLMVCLNFKMVANMPCNPHIGGSAKGIVVREIDALGGIMARMADMKGSLLQIKELNTSKGPGVRCLRAQEDKLGYPKNVQNYLLTVENLDIVEDEVKKIDVVDHVVKGVILEHHDYIKTKAIILATGTHMEARILRGHVIKDEGPDGEKSSHGLSASIASLGLHMLRLKTGTPPRLDPDSIDFDILKPELGGDGHFAFSYDTTEYMRQDEMVPCHLTYTNEKTHQIIREHLSESAMYGGVVEGVGPRYCPSIEDKVVRFSDKPRHQLFLEPESLGMKSIYVDGLSTSMPVEVQEKIVHSIVGLEHAKFLKYAYAIEYDSIEPSQLEHTLQVRDFPGLYVCGQIASTSGYEEAAALGLMAGINASLWIKGEEPLVLQRDEAYIGIMIDDICTKGTKEPYRLLSSRSEFRLITRSDNADTRLAKYGYRVGLLSKEKFERLELHRKHVEEAIQILNDHQLASNEKLHQYIMSLGFPDPNGNETLKNSLRRQNVTYNGLRECVDFLPPLDENEAFKCETEVKYEGYIIQCRKEVERRKSYEELPLPEDLDYRHIDGLSLEAREKLALLKPSTLGEASRITNVHPSDIDVLSFYVRHRNSK</sequence>
<evidence type="ECO:0000256" key="1">
    <source>
        <dbReference type="ARBA" id="ARBA00001974"/>
    </source>
</evidence>